<dbReference type="EMBL" id="CP054011">
    <property type="protein sequence ID" value="QKH88951.1"/>
    <property type="molecule type" value="Genomic_DNA"/>
</dbReference>
<evidence type="ECO:0000313" key="1">
    <source>
        <dbReference type="EMBL" id="QKH88951.1"/>
    </source>
</evidence>
<evidence type="ECO:0000313" key="2">
    <source>
        <dbReference type="Proteomes" id="UP000500843"/>
    </source>
</evidence>
<proteinExistence type="predicted"/>
<protein>
    <submittedName>
        <fullName evidence="1">Uncharacterized protein</fullName>
    </submittedName>
</protein>
<gene>
    <name evidence="1" type="ORF">FIU21_08320</name>
</gene>
<dbReference type="Pfam" id="PF19555">
    <property type="entry name" value="DUF6078"/>
    <property type="match status" value="1"/>
</dbReference>
<sequence>MDTNESLSLETFPKSYEACFLENCAVREDCLHHLYFKLQPTSNTWGDAIFPSALMPENLVNGCCRMYQAKKLVTCYVGFTHFFDEVRRKDLPSLRKEVYTYFRGRSNFYRYGNAERGYLYTQSMADDVKALFIEYGYNEPKYERTFKSIVFYE</sequence>
<accession>A0A7D4GSV3</accession>
<organism evidence="1 2">
    <name type="scientific">Prevotella melaninogenica</name>
    <dbReference type="NCBI Taxonomy" id="28132"/>
    <lineage>
        <taxon>Bacteria</taxon>
        <taxon>Pseudomonadati</taxon>
        <taxon>Bacteroidota</taxon>
        <taxon>Bacteroidia</taxon>
        <taxon>Bacteroidales</taxon>
        <taxon>Prevotellaceae</taxon>
        <taxon>Prevotella</taxon>
    </lineage>
</organism>
<reference evidence="1 2" key="1">
    <citation type="submission" date="2020-05" db="EMBL/GenBank/DDBJ databases">
        <title>FDA dAtabase for Regulatory Grade micrObial Sequences (FDA-ARGOS): Supporting development and validation of Infectious Disease Dx tests.</title>
        <authorList>
            <person name="Moreno J."/>
            <person name="Tallon L."/>
            <person name="Sadzewicz L."/>
            <person name="Zhao X."/>
            <person name="Vavikolanu K."/>
            <person name="Mehta A."/>
            <person name="Aluvathingal J."/>
            <person name="Nadendla S."/>
            <person name="Myers T."/>
            <person name="Yan Y."/>
            <person name="Sichtig H."/>
        </authorList>
    </citation>
    <scope>NUCLEOTIDE SEQUENCE [LARGE SCALE GENOMIC DNA]</scope>
    <source>
        <strain evidence="1 2">FDAARGOS_760</strain>
    </source>
</reference>
<dbReference type="RefSeq" id="WP_004361254.1">
    <property type="nucleotide sequence ID" value="NZ_CP054011.1"/>
</dbReference>
<name>A0A7D4GSV3_9BACT</name>
<dbReference type="InterPro" id="IPR045724">
    <property type="entry name" value="DUF6078"/>
</dbReference>
<dbReference type="AlphaFoldDB" id="A0A7D4GSV3"/>
<dbReference type="Proteomes" id="UP000500843">
    <property type="component" value="Chromosome 2"/>
</dbReference>